<evidence type="ECO:0000256" key="1">
    <source>
        <dbReference type="SAM" id="MobiDB-lite"/>
    </source>
</evidence>
<accession>A0A6G3WSA8</accession>
<keyword evidence="3" id="KW-0378">Hydrolase</keyword>
<dbReference type="Gene3D" id="2.60.120.260">
    <property type="entry name" value="Galactose-binding domain-like"/>
    <property type="match status" value="1"/>
</dbReference>
<dbReference type="AlphaFoldDB" id="A0A6G3WSA8"/>
<proteinExistence type="predicted"/>
<dbReference type="GO" id="GO:0016787">
    <property type="term" value="F:hydrolase activity"/>
    <property type="evidence" value="ECO:0007669"/>
    <property type="project" value="UniProtKB-KW"/>
</dbReference>
<dbReference type="InterPro" id="IPR011635">
    <property type="entry name" value="CARDB"/>
</dbReference>
<dbReference type="GO" id="GO:0005975">
    <property type="term" value="P:carbohydrate metabolic process"/>
    <property type="evidence" value="ECO:0007669"/>
    <property type="project" value="UniProtKB-ARBA"/>
</dbReference>
<protein>
    <submittedName>
        <fullName evidence="3">Secreted glycosyl hydrolase</fullName>
    </submittedName>
</protein>
<evidence type="ECO:0000313" key="3">
    <source>
        <dbReference type="EMBL" id="NEE08303.1"/>
    </source>
</evidence>
<comment type="caution">
    <text evidence="3">The sequence shown here is derived from an EMBL/GenBank/DDBJ whole genome shotgun (WGS) entry which is preliminary data.</text>
</comment>
<dbReference type="InterPro" id="IPR013783">
    <property type="entry name" value="Ig-like_fold"/>
</dbReference>
<feature type="domain" description="F5/8 type C" evidence="2">
    <location>
        <begin position="13"/>
        <end position="159"/>
    </location>
</feature>
<dbReference type="InterPro" id="IPR008979">
    <property type="entry name" value="Galactose-bd-like_sf"/>
</dbReference>
<feature type="non-terminal residue" evidence="3">
    <location>
        <position position="1"/>
    </location>
</feature>
<dbReference type="Pfam" id="PF00754">
    <property type="entry name" value="F5_F8_type_C"/>
    <property type="match status" value="1"/>
</dbReference>
<gene>
    <name evidence="3" type="ORF">G3M58_17830</name>
</gene>
<dbReference type="Pfam" id="PF07705">
    <property type="entry name" value="CARDB"/>
    <property type="match status" value="1"/>
</dbReference>
<dbReference type="Gene3D" id="2.60.40.10">
    <property type="entry name" value="Immunoglobulins"/>
    <property type="match status" value="1"/>
</dbReference>
<dbReference type="InterPro" id="IPR000421">
    <property type="entry name" value="FA58C"/>
</dbReference>
<sequence>AAGNVSGDSNTVTRNGQSGSASNLAVNKPITASSVVHTFVAENANDNSATTYWEGAGGSYPNTLTVKLGSNADTENIVVKLNPDSSWGPRTQRIEVLGREQSSSSFNSLSAARDYAFSPTSGNTVTIPVAARVADVQLKFTANSGSGAGQVAEFQVLGAPAANPDLQVTGITAAPAAPVETDEVTLTATVRNAGALAAPASKVELRLGSTKVATASVGALAPGAATQASASIGARNAGSYPLSAV</sequence>
<organism evidence="3">
    <name type="scientific">Streptomyces sp. SID7499</name>
    <dbReference type="NCBI Taxonomy" id="2706086"/>
    <lineage>
        <taxon>Bacteria</taxon>
        <taxon>Bacillati</taxon>
        <taxon>Actinomycetota</taxon>
        <taxon>Actinomycetes</taxon>
        <taxon>Kitasatosporales</taxon>
        <taxon>Streptomycetaceae</taxon>
        <taxon>Streptomyces</taxon>
    </lineage>
</organism>
<dbReference type="SUPFAM" id="SSF49785">
    <property type="entry name" value="Galactose-binding domain-like"/>
    <property type="match status" value="1"/>
</dbReference>
<dbReference type="EMBL" id="JAAGMN010001716">
    <property type="protein sequence ID" value="NEE08303.1"/>
    <property type="molecule type" value="Genomic_DNA"/>
</dbReference>
<feature type="non-terminal residue" evidence="3">
    <location>
        <position position="245"/>
    </location>
</feature>
<dbReference type="PROSITE" id="PS50022">
    <property type="entry name" value="FA58C_3"/>
    <property type="match status" value="1"/>
</dbReference>
<feature type="region of interest" description="Disordered" evidence="1">
    <location>
        <begin position="1"/>
        <end position="23"/>
    </location>
</feature>
<evidence type="ECO:0000259" key="2">
    <source>
        <dbReference type="PROSITE" id="PS50022"/>
    </source>
</evidence>
<name>A0A6G3WSA8_9ACTN</name>
<reference evidence="3" key="1">
    <citation type="submission" date="2020-01" db="EMBL/GenBank/DDBJ databases">
        <title>Insect and environment-associated Actinomycetes.</title>
        <authorList>
            <person name="Currrie C."/>
            <person name="Chevrette M."/>
            <person name="Carlson C."/>
            <person name="Stubbendieck R."/>
            <person name="Wendt-Pienkowski E."/>
        </authorList>
    </citation>
    <scope>NUCLEOTIDE SEQUENCE</scope>
    <source>
        <strain evidence="3">SID7499</strain>
    </source>
</reference>